<dbReference type="Proteomes" id="UP000887576">
    <property type="component" value="Unplaced"/>
</dbReference>
<reference evidence="2" key="1">
    <citation type="submission" date="2022-11" db="UniProtKB">
        <authorList>
            <consortium name="WormBaseParasite"/>
        </authorList>
    </citation>
    <scope>IDENTIFICATION</scope>
</reference>
<dbReference type="WBParaSite" id="JU765_v2.g17070.t1">
    <property type="protein sequence ID" value="JU765_v2.g17070.t1"/>
    <property type="gene ID" value="JU765_v2.g17070"/>
</dbReference>
<protein>
    <submittedName>
        <fullName evidence="2">Uncharacterized protein</fullName>
    </submittedName>
</protein>
<accession>A0AC34QK71</accession>
<organism evidence="1 2">
    <name type="scientific">Panagrolaimus sp. JU765</name>
    <dbReference type="NCBI Taxonomy" id="591449"/>
    <lineage>
        <taxon>Eukaryota</taxon>
        <taxon>Metazoa</taxon>
        <taxon>Ecdysozoa</taxon>
        <taxon>Nematoda</taxon>
        <taxon>Chromadorea</taxon>
        <taxon>Rhabditida</taxon>
        <taxon>Tylenchina</taxon>
        <taxon>Panagrolaimomorpha</taxon>
        <taxon>Panagrolaimoidea</taxon>
        <taxon>Panagrolaimidae</taxon>
        <taxon>Panagrolaimus</taxon>
    </lineage>
</organism>
<evidence type="ECO:0000313" key="2">
    <source>
        <dbReference type="WBParaSite" id="JU765_v2.g17070.t1"/>
    </source>
</evidence>
<name>A0AC34QK71_9BILA</name>
<sequence>MKRDFEFRQVTPNKMRPGIPRKGQDDCFPKPRPSKQENGNPKEQLPTGSRFKAAPKLRPDFTSSFPNLKYTKPSPFDKIKKIFVVSFLLSFIKFTKLQSNRKTVEVDTEQEMQRSFSEVFQVPPAERPETIEIGKVEDSNDIQDHSAVLLTAKSKADSTVDRSYNETVKEEKSIHDFRLKLEMKAMVTEFDCKLKELEVNSTRMELAMKSEVETYKARVRCLESSLAQELDHNQLLMNELESLKSQMQRMKQSNVLDFENYIDFGKVMKSPTFIFIVVILFIIRMFFW</sequence>
<proteinExistence type="predicted"/>
<evidence type="ECO:0000313" key="1">
    <source>
        <dbReference type="Proteomes" id="UP000887576"/>
    </source>
</evidence>